<name>A0A7J6VIM8_THATH</name>
<reference evidence="2 3" key="1">
    <citation type="submission" date="2020-06" db="EMBL/GenBank/DDBJ databases">
        <title>Transcriptomic and genomic resources for Thalictrum thalictroides and T. hernandezii: Facilitating candidate gene discovery in an emerging model plant lineage.</title>
        <authorList>
            <person name="Arias T."/>
            <person name="Riano-Pachon D.M."/>
            <person name="Di Stilio V.S."/>
        </authorList>
    </citation>
    <scope>NUCLEOTIDE SEQUENCE [LARGE SCALE GENOMIC DNA]</scope>
    <source>
        <strain evidence="3">cv. WT478/WT964</strain>
        <tissue evidence="2">Leaves</tissue>
    </source>
</reference>
<dbReference type="AlphaFoldDB" id="A0A7J6VIM8"/>
<feature type="domain" description="Retrotransposon gag" evidence="1">
    <location>
        <begin position="2"/>
        <end position="70"/>
    </location>
</feature>
<accession>A0A7J6VIM8</accession>
<protein>
    <recommendedName>
        <fullName evidence="1">Retrotransposon gag domain-containing protein</fullName>
    </recommendedName>
</protein>
<dbReference type="OrthoDB" id="1936908at2759"/>
<comment type="caution">
    <text evidence="2">The sequence shown here is derived from an EMBL/GenBank/DDBJ whole genome shotgun (WGS) entry which is preliminary data.</text>
</comment>
<sequence length="106" mass="12785">MTWDDFKDLFEAKYISWATKEEMIERFTQLRQGSMTVTEYVAEFNKLSKFAPYMIDTREKKVGKFIRGLSYHLQVKVLPSEQEPFERVMSLALRMEQLEKEFRDSR</sequence>
<dbReference type="InterPro" id="IPR005162">
    <property type="entry name" value="Retrotrans_gag_dom"/>
</dbReference>
<gene>
    <name evidence="2" type="ORF">FRX31_025459</name>
</gene>
<evidence type="ECO:0000313" key="2">
    <source>
        <dbReference type="EMBL" id="KAF5184954.1"/>
    </source>
</evidence>
<dbReference type="Proteomes" id="UP000554482">
    <property type="component" value="Unassembled WGS sequence"/>
</dbReference>
<proteinExistence type="predicted"/>
<dbReference type="EMBL" id="JABWDY010031362">
    <property type="protein sequence ID" value="KAF5184954.1"/>
    <property type="molecule type" value="Genomic_DNA"/>
</dbReference>
<evidence type="ECO:0000259" key="1">
    <source>
        <dbReference type="Pfam" id="PF03732"/>
    </source>
</evidence>
<organism evidence="2 3">
    <name type="scientific">Thalictrum thalictroides</name>
    <name type="common">Rue-anemone</name>
    <name type="synonym">Anemone thalictroides</name>
    <dbReference type="NCBI Taxonomy" id="46969"/>
    <lineage>
        <taxon>Eukaryota</taxon>
        <taxon>Viridiplantae</taxon>
        <taxon>Streptophyta</taxon>
        <taxon>Embryophyta</taxon>
        <taxon>Tracheophyta</taxon>
        <taxon>Spermatophyta</taxon>
        <taxon>Magnoliopsida</taxon>
        <taxon>Ranunculales</taxon>
        <taxon>Ranunculaceae</taxon>
        <taxon>Thalictroideae</taxon>
        <taxon>Thalictrum</taxon>
    </lineage>
</organism>
<dbReference type="Pfam" id="PF03732">
    <property type="entry name" value="Retrotrans_gag"/>
    <property type="match status" value="1"/>
</dbReference>
<keyword evidence="3" id="KW-1185">Reference proteome</keyword>
<evidence type="ECO:0000313" key="3">
    <source>
        <dbReference type="Proteomes" id="UP000554482"/>
    </source>
</evidence>